<evidence type="ECO:0000256" key="3">
    <source>
        <dbReference type="ARBA" id="ARBA00022475"/>
    </source>
</evidence>
<evidence type="ECO:0000313" key="10">
    <source>
        <dbReference type="Proteomes" id="UP001238096"/>
    </source>
</evidence>
<evidence type="ECO:0000256" key="2">
    <source>
        <dbReference type="ARBA" id="ARBA00022448"/>
    </source>
</evidence>
<feature type="transmembrane region" description="Helical" evidence="7">
    <location>
        <begin position="325"/>
        <end position="345"/>
    </location>
</feature>
<evidence type="ECO:0000256" key="6">
    <source>
        <dbReference type="ARBA" id="ARBA00023136"/>
    </source>
</evidence>
<feature type="transmembrane region" description="Helical" evidence="7">
    <location>
        <begin position="141"/>
        <end position="160"/>
    </location>
</feature>
<keyword evidence="4 7" id="KW-0812">Transmembrane</keyword>
<keyword evidence="10" id="KW-1185">Reference proteome</keyword>
<dbReference type="InterPro" id="IPR011701">
    <property type="entry name" value="MFS"/>
</dbReference>
<dbReference type="Proteomes" id="UP001238096">
    <property type="component" value="Chromosome"/>
</dbReference>
<evidence type="ECO:0000256" key="5">
    <source>
        <dbReference type="ARBA" id="ARBA00022989"/>
    </source>
</evidence>
<keyword evidence="5 7" id="KW-1133">Transmembrane helix</keyword>
<feature type="transmembrane region" description="Helical" evidence="7">
    <location>
        <begin position="242"/>
        <end position="261"/>
    </location>
</feature>
<evidence type="ECO:0000256" key="1">
    <source>
        <dbReference type="ARBA" id="ARBA00004651"/>
    </source>
</evidence>
<sequence length="384" mass="42367">MNNKLSMRIAILSISLFLMSHLALAPAIPKLYALYHGENPNIGLASVESIITMPAMMITIFILLSNLVVTRIGKKKTVQLGLILILLSGIISFFTTNFTLVILCRLLLGIGIGLYNSLSISLISDYYDGLDRSSMIGYRNATLNIGKALTTFLVGLMALIGVRYAYLVYLLVIPVYLLFSKYVPEDKGRGLSSKGKAIFDKELLYLMAITFFVGISYIGATIKIPSLLVSKYHYSSFLASNILTVLAFSGILIGLVFGLLTKYFKEKTLLLMTLLMGIGNILFIFSQSPFLFIIGAILIGASFVGTMSSVFDYISRHYNKEENNFVTGLAIFAGNIGVIITPLVLTKVPAYFHFDLYISPFYITSGLILLNLILSQLLKKNKIN</sequence>
<keyword evidence="6 7" id="KW-0472">Membrane</keyword>
<feature type="transmembrane region" description="Helical" evidence="7">
    <location>
        <begin position="291"/>
        <end position="313"/>
    </location>
</feature>
<dbReference type="InterPro" id="IPR036259">
    <property type="entry name" value="MFS_trans_sf"/>
</dbReference>
<keyword evidence="2" id="KW-0813">Transport</keyword>
<feature type="transmembrane region" description="Helical" evidence="7">
    <location>
        <begin position="357"/>
        <end position="378"/>
    </location>
</feature>
<dbReference type="PANTHER" id="PTHR43124:SF3">
    <property type="entry name" value="CHLORAMPHENICOL EFFLUX PUMP RV0191"/>
    <property type="match status" value="1"/>
</dbReference>
<keyword evidence="3" id="KW-1003">Cell membrane</keyword>
<protein>
    <submittedName>
        <fullName evidence="9">MFS transporter</fullName>
    </submittedName>
</protein>
<accession>A0ABY9LGX1</accession>
<evidence type="ECO:0000313" key="9">
    <source>
        <dbReference type="EMBL" id="WMB28092.1"/>
    </source>
</evidence>
<dbReference type="EMBL" id="CP110509">
    <property type="protein sequence ID" value="WMB28092.1"/>
    <property type="molecule type" value="Genomic_DNA"/>
</dbReference>
<evidence type="ECO:0000256" key="7">
    <source>
        <dbReference type="SAM" id="Phobius"/>
    </source>
</evidence>
<reference evidence="10" key="1">
    <citation type="submission" date="2022-10" db="EMBL/GenBank/DDBJ databases">
        <title>Streptococcus didelphis as causative of fatal infections in opossums (Didelphis albiventris).</title>
        <authorList>
            <person name="Breyer G.M."/>
            <person name="Da Silva M.E.R.J."/>
            <person name="Siqueira F.M."/>
        </authorList>
    </citation>
    <scope>NUCLEOTIDE SEQUENCE [LARGE SCALE GENOMIC DNA]</scope>
    <source>
        <strain evidence="10">LBVP101/21</strain>
    </source>
</reference>
<dbReference type="InterPro" id="IPR050189">
    <property type="entry name" value="MFS_Efflux_Transporters"/>
</dbReference>
<organism evidence="9 10">
    <name type="scientific">Streptococcus didelphis</name>
    <dbReference type="NCBI Taxonomy" id="102886"/>
    <lineage>
        <taxon>Bacteria</taxon>
        <taxon>Bacillati</taxon>
        <taxon>Bacillota</taxon>
        <taxon>Bacilli</taxon>
        <taxon>Lactobacillales</taxon>
        <taxon>Streptococcaceae</taxon>
        <taxon>Streptococcus</taxon>
    </lineage>
</organism>
<proteinExistence type="predicted"/>
<feature type="transmembrane region" description="Helical" evidence="7">
    <location>
        <begin position="51"/>
        <end position="70"/>
    </location>
</feature>
<feature type="domain" description="Major facilitator superfamily (MFS) profile" evidence="8">
    <location>
        <begin position="6"/>
        <end position="383"/>
    </location>
</feature>
<dbReference type="RefSeq" id="WP_018366247.1">
    <property type="nucleotide sequence ID" value="NZ_CP104407.1"/>
</dbReference>
<evidence type="ECO:0000259" key="8">
    <source>
        <dbReference type="PROSITE" id="PS50850"/>
    </source>
</evidence>
<feature type="transmembrane region" description="Helical" evidence="7">
    <location>
        <begin position="166"/>
        <end position="183"/>
    </location>
</feature>
<dbReference type="PROSITE" id="PS50850">
    <property type="entry name" value="MFS"/>
    <property type="match status" value="1"/>
</dbReference>
<dbReference type="SUPFAM" id="SSF103473">
    <property type="entry name" value="MFS general substrate transporter"/>
    <property type="match status" value="1"/>
</dbReference>
<dbReference type="PANTHER" id="PTHR43124">
    <property type="entry name" value="PURINE EFFLUX PUMP PBUE"/>
    <property type="match status" value="1"/>
</dbReference>
<feature type="transmembrane region" description="Helical" evidence="7">
    <location>
        <begin position="268"/>
        <end position="285"/>
    </location>
</feature>
<feature type="transmembrane region" description="Helical" evidence="7">
    <location>
        <begin position="100"/>
        <end position="120"/>
    </location>
</feature>
<name>A0ABY9LGX1_9STRE</name>
<dbReference type="InterPro" id="IPR020846">
    <property type="entry name" value="MFS_dom"/>
</dbReference>
<comment type="subcellular location">
    <subcellularLocation>
        <location evidence="1">Cell membrane</location>
        <topology evidence="1">Multi-pass membrane protein</topology>
    </subcellularLocation>
</comment>
<dbReference type="Gene3D" id="1.20.1250.20">
    <property type="entry name" value="MFS general substrate transporter like domains"/>
    <property type="match status" value="1"/>
</dbReference>
<gene>
    <name evidence="9" type="ORF">N1496_09270</name>
</gene>
<feature type="transmembrane region" description="Helical" evidence="7">
    <location>
        <begin position="203"/>
        <end position="222"/>
    </location>
</feature>
<dbReference type="Pfam" id="PF07690">
    <property type="entry name" value="MFS_1"/>
    <property type="match status" value="2"/>
</dbReference>
<evidence type="ECO:0000256" key="4">
    <source>
        <dbReference type="ARBA" id="ARBA00022692"/>
    </source>
</evidence>
<feature type="transmembrane region" description="Helical" evidence="7">
    <location>
        <begin position="77"/>
        <end position="94"/>
    </location>
</feature>